<organism evidence="2 3">
    <name type="scientific">Pinctada imbricata</name>
    <name type="common">Atlantic pearl-oyster</name>
    <name type="synonym">Pinctada martensii</name>
    <dbReference type="NCBI Taxonomy" id="66713"/>
    <lineage>
        <taxon>Eukaryota</taxon>
        <taxon>Metazoa</taxon>
        <taxon>Spiralia</taxon>
        <taxon>Lophotrochozoa</taxon>
        <taxon>Mollusca</taxon>
        <taxon>Bivalvia</taxon>
        <taxon>Autobranchia</taxon>
        <taxon>Pteriomorphia</taxon>
        <taxon>Pterioida</taxon>
        <taxon>Pterioidea</taxon>
        <taxon>Pteriidae</taxon>
        <taxon>Pinctada</taxon>
    </lineage>
</organism>
<sequence>SVNDCKISNPTLISTVYDKFLHAVADKVSFIYMHLGLELGVPLKEIERIRMDNATTIEITKAIFDKWRNSGKQEVTVSSLAKAFHRCGEKKLKWMEDEFDMIDVLHGEDADQTAHTSSVCTLM</sequence>
<feature type="domain" description="Death" evidence="1">
    <location>
        <begin position="32"/>
        <end position="86"/>
    </location>
</feature>
<gene>
    <name evidence="2" type="ORF">FSP39_000480</name>
</gene>
<proteinExistence type="predicted"/>
<dbReference type="EMBL" id="VSWD01000004">
    <property type="protein sequence ID" value="KAK3104375.1"/>
    <property type="molecule type" value="Genomic_DNA"/>
</dbReference>
<dbReference type="InterPro" id="IPR000488">
    <property type="entry name" value="Death_dom"/>
</dbReference>
<name>A0AA88YGJ2_PINIB</name>
<accession>A0AA88YGJ2</accession>
<dbReference type="PROSITE" id="PS50017">
    <property type="entry name" value="DEATH_DOMAIN"/>
    <property type="match status" value="1"/>
</dbReference>
<dbReference type="GO" id="GO:0007165">
    <property type="term" value="P:signal transduction"/>
    <property type="evidence" value="ECO:0007669"/>
    <property type="project" value="InterPro"/>
</dbReference>
<dbReference type="SUPFAM" id="SSF47986">
    <property type="entry name" value="DEATH domain"/>
    <property type="match status" value="1"/>
</dbReference>
<dbReference type="Pfam" id="PF00531">
    <property type="entry name" value="Death"/>
    <property type="match status" value="1"/>
</dbReference>
<evidence type="ECO:0000259" key="1">
    <source>
        <dbReference type="PROSITE" id="PS50017"/>
    </source>
</evidence>
<protein>
    <recommendedName>
        <fullName evidence="1">Death domain-containing protein</fullName>
    </recommendedName>
</protein>
<dbReference type="CDD" id="cd01670">
    <property type="entry name" value="Death"/>
    <property type="match status" value="1"/>
</dbReference>
<evidence type="ECO:0000313" key="3">
    <source>
        <dbReference type="Proteomes" id="UP001186944"/>
    </source>
</evidence>
<reference evidence="2" key="1">
    <citation type="submission" date="2019-08" db="EMBL/GenBank/DDBJ databases">
        <title>The improved chromosome-level genome for the pearl oyster Pinctada fucata martensii using PacBio sequencing and Hi-C.</title>
        <authorList>
            <person name="Zheng Z."/>
        </authorList>
    </citation>
    <scope>NUCLEOTIDE SEQUENCE</scope>
    <source>
        <strain evidence="2">ZZ-2019</strain>
        <tissue evidence="2">Adductor muscle</tissue>
    </source>
</reference>
<comment type="caution">
    <text evidence="2">The sequence shown here is derived from an EMBL/GenBank/DDBJ whole genome shotgun (WGS) entry which is preliminary data.</text>
</comment>
<dbReference type="Proteomes" id="UP001186944">
    <property type="component" value="Unassembled WGS sequence"/>
</dbReference>
<evidence type="ECO:0000313" key="2">
    <source>
        <dbReference type="EMBL" id="KAK3104375.1"/>
    </source>
</evidence>
<dbReference type="AlphaFoldDB" id="A0AA88YGJ2"/>
<dbReference type="Gene3D" id="1.10.533.10">
    <property type="entry name" value="Death Domain, Fas"/>
    <property type="match status" value="1"/>
</dbReference>
<dbReference type="InterPro" id="IPR011029">
    <property type="entry name" value="DEATH-like_dom_sf"/>
</dbReference>
<keyword evidence="3" id="KW-1185">Reference proteome</keyword>
<feature type="non-terminal residue" evidence="2">
    <location>
        <position position="1"/>
    </location>
</feature>